<feature type="region of interest" description="Disordered" evidence="1">
    <location>
        <begin position="276"/>
        <end position="482"/>
    </location>
</feature>
<feature type="compositionally biased region" description="Polar residues" evidence="1">
    <location>
        <begin position="120"/>
        <end position="135"/>
    </location>
</feature>
<feature type="compositionally biased region" description="Polar residues" evidence="1">
    <location>
        <begin position="642"/>
        <end position="663"/>
    </location>
</feature>
<feature type="compositionally biased region" description="Acidic residues" evidence="1">
    <location>
        <begin position="384"/>
        <end position="418"/>
    </location>
</feature>
<evidence type="ECO:0000313" key="3">
    <source>
        <dbReference type="Proteomes" id="UP001176521"/>
    </source>
</evidence>
<feature type="region of interest" description="Disordered" evidence="1">
    <location>
        <begin position="1"/>
        <end position="99"/>
    </location>
</feature>
<comment type="caution">
    <text evidence="2">The sequence shown here is derived from an EMBL/GenBank/DDBJ whole genome shotgun (WGS) entry which is preliminary data.</text>
</comment>
<evidence type="ECO:0000256" key="1">
    <source>
        <dbReference type="SAM" id="MobiDB-lite"/>
    </source>
</evidence>
<feature type="compositionally biased region" description="Low complexity" evidence="1">
    <location>
        <begin position="470"/>
        <end position="482"/>
    </location>
</feature>
<sequence length="956" mass="104151">MARPQYHSYMPPQAPYPPRWHDERPPLPQQQQWSTRRDESMGPPRELPRHRSVSRLTDAWRSTAGSPMPASAFGSPGPSSAGYAMGPPGPGMASAQMHARMPHAFQQPYLAQTPLRYATPSLTAGPSATPGSWANGSARMMADRHPSIVPAYEPYQQAQQYYRGESVDMYGEYAKPPSAPRSSSIGPWLRAAHGSSSRGRSGSVRSSQAPPGPEYAQVGPPRPFARYSPAYIRPSSSFLGSGRPPVDPYAQAAFAASSRAYSELPGARGFPAYLIPGSHTPAPTQHSGVRNFGSAPSAFRGPSNRALSYIRQATESATAAGSPVVRSRRAPVSSHRPESPRAGTPKTEPSSTPAPGLLFDPDETQDEAEVEPVEQQISPSAAEGVEDGWEAAEDADAEDDEEEEEVQELVDFDDEDESVNIAQSTAVTVNPKKSSPAKLTTSPVKRAPSPNKSHARTQRQRAKGQPSEVAAATPAQSSAQQAPKLRRLSNWFIFTQKTRKLPKDIANKMRSSPFSRILGTDDFARSEMWIRVGAQLDKEEIMQMVKGQDVVPSDYTWETSLVTRARRASEDEGGGAERGTIIVSTSSGAEYALDGPMNVGLAAERSALGVDFWQEFEDTGGLGEEGWEALILRALLHQSPLRQPQSDAQSQVRVQPESRNTPSRNHKHPPAQGTRRRSEPKPAPVPTEKKAAEEQTKPSASSSRKGPAPLQASKLFKRPQSSSSPTKPTKRRKSNEQTTQGVSPKRPIPRTGRGSRDIAGLVSSPFGTPLAVRQALQELGMYANSDSEDELSQTPPMEHPYFTRRKGPEDPDPIRPAKVGRRAPAFHPSAVTNLREQPLPGELSDVSDSADEYIDNPRARSSGDSHSDASSDDGRRPRQNRHSVSNAKKARFEEEDERDGVGALKRSKRKRTPASARKWWEVDHPARSTTKAVPRAIVQANRRSVGSTPLKRRKTS</sequence>
<feature type="compositionally biased region" description="Low complexity" evidence="1">
    <location>
        <begin position="718"/>
        <end position="727"/>
    </location>
</feature>
<feature type="compositionally biased region" description="Basic and acidic residues" evidence="1">
    <location>
        <begin position="687"/>
        <end position="696"/>
    </location>
</feature>
<feature type="region of interest" description="Disordered" evidence="1">
    <location>
        <begin position="170"/>
        <end position="222"/>
    </location>
</feature>
<reference evidence="2" key="1">
    <citation type="journal article" date="2023" name="PhytoFront">
        <title>Draft Genome Resources of Seven Strains of Tilletia horrida, Causal Agent of Kernel Smut of Rice.</title>
        <authorList>
            <person name="Khanal S."/>
            <person name="Antony Babu S."/>
            <person name="Zhou X.G."/>
        </authorList>
    </citation>
    <scope>NUCLEOTIDE SEQUENCE</scope>
    <source>
        <strain evidence="2">TX3</strain>
    </source>
</reference>
<feature type="compositionally biased region" description="Basic and acidic residues" evidence="1">
    <location>
        <begin position="806"/>
        <end position="815"/>
    </location>
</feature>
<dbReference type="EMBL" id="JAPDMQ010000057">
    <property type="protein sequence ID" value="KAK0537605.1"/>
    <property type="molecule type" value="Genomic_DNA"/>
</dbReference>
<feature type="compositionally biased region" description="Low complexity" evidence="1">
    <location>
        <begin position="64"/>
        <end position="95"/>
    </location>
</feature>
<accession>A0AAN6GES7</accession>
<feature type="compositionally biased region" description="Acidic residues" evidence="1">
    <location>
        <begin position="360"/>
        <end position="372"/>
    </location>
</feature>
<keyword evidence="3" id="KW-1185">Reference proteome</keyword>
<evidence type="ECO:0000313" key="2">
    <source>
        <dbReference type="EMBL" id="KAK0537605.1"/>
    </source>
</evidence>
<feature type="compositionally biased region" description="Low complexity" evidence="1">
    <location>
        <begin position="194"/>
        <end position="207"/>
    </location>
</feature>
<feature type="region of interest" description="Disordered" evidence="1">
    <location>
        <begin position="642"/>
        <end position="767"/>
    </location>
</feature>
<feature type="region of interest" description="Disordered" evidence="1">
    <location>
        <begin position="119"/>
        <end position="138"/>
    </location>
</feature>
<feature type="compositionally biased region" description="Basic and acidic residues" evidence="1">
    <location>
        <begin position="855"/>
        <end position="876"/>
    </location>
</feature>
<gene>
    <name evidence="2" type="ORF">OC842_001570</name>
</gene>
<feature type="compositionally biased region" description="Basic residues" evidence="1">
    <location>
        <begin position="453"/>
        <end position="462"/>
    </location>
</feature>
<feature type="compositionally biased region" description="Polar residues" evidence="1">
    <location>
        <begin position="420"/>
        <end position="443"/>
    </location>
</feature>
<name>A0AAN6GES7_9BASI</name>
<organism evidence="2 3">
    <name type="scientific">Tilletia horrida</name>
    <dbReference type="NCBI Taxonomy" id="155126"/>
    <lineage>
        <taxon>Eukaryota</taxon>
        <taxon>Fungi</taxon>
        <taxon>Dikarya</taxon>
        <taxon>Basidiomycota</taxon>
        <taxon>Ustilaginomycotina</taxon>
        <taxon>Exobasidiomycetes</taxon>
        <taxon>Tilletiales</taxon>
        <taxon>Tilletiaceae</taxon>
        <taxon>Tilletia</taxon>
    </lineage>
</organism>
<dbReference type="AlphaFoldDB" id="A0AAN6GES7"/>
<protein>
    <submittedName>
        <fullName evidence="2">Uncharacterized protein</fullName>
    </submittedName>
</protein>
<feature type="region of interest" description="Disordered" evidence="1">
    <location>
        <begin position="781"/>
        <end position="934"/>
    </location>
</feature>
<proteinExistence type="predicted"/>
<dbReference type="Proteomes" id="UP001176521">
    <property type="component" value="Unassembled WGS sequence"/>
</dbReference>